<protein>
    <submittedName>
        <fullName evidence="1">Uncharacterized protein</fullName>
    </submittedName>
</protein>
<comment type="caution">
    <text evidence="1">The sequence shown here is derived from an EMBL/GenBank/DDBJ whole genome shotgun (WGS) entry which is preliminary data.</text>
</comment>
<dbReference type="AlphaFoldDB" id="A0A699ZSI3"/>
<feature type="non-terminal residue" evidence="1">
    <location>
        <position position="1"/>
    </location>
</feature>
<evidence type="ECO:0000313" key="1">
    <source>
        <dbReference type="EMBL" id="GFH24875.1"/>
    </source>
</evidence>
<gene>
    <name evidence="1" type="ORF">HaLaN_22745</name>
</gene>
<reference evidence="1 2" key="1">
    <citation type="submission" date="2020-02" db="EMBL/GenBank/DDBJ databases">
        <title>Draft genome sequence of Haematococcus lacustris strain NIES-144.</title>
        <authorList>
            <person name="Morimoto D."/>
            <person name="Nakagawa S."/>
            <person name="Yoshida T."/>
            <person name="Sawayama S."/>
        </authorList>
    </citation>
    <scope>NUCLEOTIDE SEQUENCE [LARGE SCALE GENOMIC DNA]</scope>
    <source>
        <strain evidence="1 2">NIES-144</strain>
    </source>
</reference>
<dbReference type="Proteomes" id="UP000485058">
    <property type="component" value="Unassembled WGS sequence"/>
</dbReference>
<evidence type="ECO:0000313" key="2">
    <source>
        <dbReference type="Proteomes" id="UP000485058"/>
    </source>
</evidence>
<dbReference type="EMBL" id="BLLF01002656">
    <property type="protein sequence ID" value="GFH24875.1"/>
    <property type="molecule type" value="Genomic_DNA"/>
</dbReference>
<sequence>MLLEDPAIVTQFSCVLQQLRLGRPVTDLVATFKLITSIKDLAVAKAHWKDNTGWQMAEAIDAVYEEANKHLLDAAQFISISLDRQEATTVHQCTA</sequence>
<proteinExistence type="predicted"/>
<keyword evidence="2" id="KW-1185">Reference proteome</keyword>
<organism evidence="1 2">
    <name type="scientific">Haematococcus lacustris</name>
    <name type="common">Green alga</name>
    <name type="synonym">Haematococcus pluvialis</name>
    <dbReference type="NCBI Taxonomy" id="44745"/>
    <lineage>
        <taxon>Eukaryota</taxon>
        <taxon>Viridiplantae</taxon>
        <taxon>Chlorophyta</taxon>
        <taxon>core chlorophytes</taxon>
        <taxon>Chlorophyceae</taxon>
        <taxon>CS clade</taxon>
        <taxon>Chlamydomonadales</taxon>
        <taxon>Haematococcaceae</taxon>
        <taxon>Haematococcus</taxon>
    </lineage>
</organism>
<name>A0A699ZSI3_HAELA</name>
<accession>A0A699ZSI3</accession>